<dbReference type="PROSITE" id="PS50902">
    <property type="entry name" value="FLAVODOXIN_LIKE"/>
    <property type="match status" value="1"/>
</dbReference>
<dbReference type="GO" id="GO:0009055">
    <property type="term" value="F:electron transfer activity"/>
    <property type="evidence" value="ECO:0007669"/>
    <property type="project" value="InterPro"/>
</dbReference>
<dbReference type="InterPro" id="IPR008254">
    <property type="entry name" value="Flavodoxin/NO_synth"/>
</dbReference>
<dbReference type="PANTHER" id="PTHR39201:SF1">
    <property type="entry name" value="FLAVODOXIN-LIKE DOMAIN-CONTAINING PROTEIN"/>
    <property type="match status" value="1"/>
</dbReference>
<dbReference type="Pfam" id="PF03358">
    <property type="entry name" value="FMN_red"/>
    <property type="match status" value="1"/>
</dbReference>
<dbReference type="PANTHER" id="PTHR39201">
    <property type="entry name" value="EXPORTED PROTEIN-RELATED"/>
    <property type="match status" value="1"/>
</dbReference>
<sequence>MSKTLVIFYSRTGRTKTIAERVSELLNCELEEVVDLKKRTGILGFLRAGKDAFLKKKTIIKEPLKNPGEYDLLIIGSPVWAGNLPPAIRTYIDKFTSQLPRLALIGTCSGKGNSSKIAVEIEKISGKKLSAIVEVTAKEVSEKKYEAKIQDFINKLKAL</sequence>
<evidence type="ECO:0000259" key="2">
    <source>
        <dbReference type="PROSITE" id="PS50902"/>
    </source>
</evidence>
<dbReference type="InterPro" id="IPR005025">
    <property type="entry name" value="FMN_Rdtase-like_dom"/>
</dbReference>
<dbReference type="EMBL" id="CP091871">
    <property type="protein sequence ID" value="WEU40415.1"/>
    <property type="molecule type" value="Genomic_DNA"/>
</dbReference>
<proteinExistence type="inferred from homology"/>
<dbReference type="InterPro" id="IPR001226">
    <property type="entry name" value="Flavodoxin_CS"/>
</dbReference>
<evidence type="ECO:0000313" key="4">
    <source>
        <dbReference type="Proteomes" id="UP000186851"/>
    </source>
</evidence>
<organism evidence="3 4">
    <name type="scientific">Odinarchaeota yellowstonii (strain LCB_4)</name>
    <dbReference type="NCBI Taxonomy" id="1841599"/>
    <lineage>
        <taxon>Archaea</taxon>
        <taxon>Promethearchaeati</taxon>
        <taxon>Candidatus Odinarchaeota</taxon>
        <taxon>Candidatus Odinarchaeia</taxon>
        <taxon>Candidatus Odinarchaeales</taxon>
        <taxon>Candidatus Odinarchaeaceae</taxon>
        <taxon>Candidatus Odinarchaeum</taxon>
    </lineage>
</organism>
<dbReference type="Gene3D" id="3.40.50.360">
    <property type="match status" value="1"/>
</dbReference>
<name>A0AAF0D2H2_ODILC</name>
<dbReference type="GO" id="GO:0010181">
    <property type="term" value="F:FMN binding"/>
    <property type="evidence" value="ECO:0007669"/>
    <property type="project" value="InterPro"/>
</dbReference>
<dbReference type="AlphaFoldDB" id="A0AAF0D2H2"/>
<dbReference type="KEGG" id="oyw:OdinLCB4_000330"/>
<protein>
    <submittedName>
        <fullName evidence="3">NAD(P)H-dependent oxidoreductase</fullName>
    </submittedName>
</protein>
<gene>
    <name evidence="3" type="ORF">OdinLCB4_000330</name>
</gene>
<feature type="domain" description="Flavodoxin-like" evidence="2">
    <location>
        <begin position="4"/>
        <end position="159"/>
    </location>
</feature>
<dbReference type="PROSITE" id="PS00201">
    <property type="entry name" value="FLAVODOXIN"/>
    <property type="match status" value="1"/>
</dbReference>
<reference evidence="3" key="2">
    <citation type="journal article" date="2022" name="Nat. Microbiol.">
        <title>A closed Candidatus Odinarchaeum chromosome exposes Asgard archaeal viruses.</title>
        <authorList>
            <person name="Tamarit D."/>
            <person name="Caceres E.F."/>
            <person name="Krupovic M."/>
            <person name="Nijland R."/>
            <person name="Eme L."/>
            <person name="Robinson N.P."/>
            <person name="Ettema T.J.G."/>
        </authorList>
    </citation>
    <scope>NUCLEOTIDE SEQUENCE</scope>
    <source>
        <strain evidence="3">LCB_4</strain>
    </source>
</reference>
<dbReference type="Proteomes" id="UP000186851">
    <property type="component" value="Chromosome"/>
</dbReference>
<accession>A0AAF0D2H2</accession>
<reference evidence="3" key="1">
    <citation type="journal article" date="2017" name="Nature">
        <title>Asgard archaea illuminate the origin of eukaryotic cellular complexity.</title>
        <authorList>
            <person name="Zaremba-Niedzwiedzka K."/>
            <person name="Caceres E.F."/>
            <person name="Saw J.H."/>
            <person name="Backstrom D."/>
            <person name="Juzokaite L."/>
            <person name="Vancaester E."/>
            <person name="Seitz K.W."/>
            <person name="Anantharaman K."/>
            <person name="Starnawski P."/>
            <person name="Kjeldsen K.U."/>
            <person name="Scott M.B."/>
            <person name="Nunoura T."/>
            <person name="Banfield J.F."/>
            <person name="Schramm A."/>
            <person name="Baker B.J."/>
            <person name="Spang A."/>
            <person name="Ettema T.J.G."/>
        </authorList>
    </citation>
    <scope>NUCLEOTIDE SEQUENCE</scope>
    <source>
        <strain evidence="3">LCB_4</strain>
    </source>
</reference>
<dbReference type="SUPFAM" id="SSF52218">
    <property type="entry name" value="Flavoproteins"/>
    <property type="match status" value="1"/>
</dbReference>
<dbReference type="GO" id="GO:0016491">
    <property type="term" value="F:oxidoreductase activity"/>
    <property type="evidence" value="ECO:0007669"/>
    <property type="project" value="InterPro"/>
</dbReference>
<comment type="similarity">
    <text evidence="1">Belongs to the SsuE family. Isf subfamily.</text>
</comment>
<evidence type="ECO:0000313" key="3">
    <source>
        <dbReference type="EMBL" id="WEU40415.1"/>
    </source>
</evidence>
<dbReference type="InterPro" id="IPR029039">
    <property type="entry name" value="Flavoprotein-like_sf"/>
</dbReference>
<evidence type="ECO:0000256" key="1">
    <source>
        <dbReference type="ARBA" id="ARBA00038292"/>
    </source>
</evidence>